<accession>A0AA40KI72</accession>
<organism evidence="1 2">
    <name type="scientific">Melipona bicolor</name>
    <dbReference type="NCBI Taxonomy" id="60889"/>
    <lineage>
        <taxon>Eukaryota</taxon>
        <taxon>Metazoa</taxon>
        <taxon>Ecdysozoa</taxon>
        <taxon>Arthropoda</taxon>
        <taxon>Hexapoda</taxon>
        <taxon>Insecta</taxon>
        <taxon>Pterygota</taxon>
        <taxon>Neoptera</taxon>
        <taxon>Endopterygota</taxon>
        <taxon>Hymenoptera</taxon>
        <taxon>Apocrita</taxon>
        <taxon>Aculeata</taxon>
        <taxon>Apoidea</taxon>
        <taxon>Anthophila</taxon>
        <taxon>Apidae</taxon>
        <taxon>Melipona</taxon>
    </lineage>
</organism>
<dbReference type="AlphaFoldDB" id="A0AA40KI72"/>
<comment type="caution">
    <text evidence="1">The sequence shown here is derived from an EMBL/GenBank/DDBJ whole genome shotgun (WGS) entry which is preliminary data.</text>
</comment>
<name>A0AA40KI72_9HYME</name>
<proteinExistence type="predicted"/>
<evidence type="ECO:0000313" key="2">
    <source>
        <dbReference type="Proteomes" id="UP001177670"/>
    </source>
</evidence>
<sequence length="70" mass="8099">MFKRCSNSTIFSGVKKKKRVTPLPFIDYRIWAGRIPRAGTPLSTIFLASRRLRVLRKLRLPAARENLKSL</sequence>
<feature type="non-terminal residue" evidence="1">
    <location>
        <position position="70"/>
    </location>
</feature>
<protein>
    <submittedName>
        <fullName evidence="1">Uncharacterized protein</fullName>
    </submittedName>
</protein>
<evidence type="ECO:0000313" key="1">
    <source>
        <dbReference type="EMBL" id="KAK1121250.1"/>
    </source>
</evidence>
<dbReference type="Proteomes" id="UP001177670">
    <property type="component" value="Unassembled WGS sequence"/>
</dbReference>
<gene>
    <name evidence="1" type="ORF">K0M31_010557</name>
</gene>
<reference evidence="1" key="1">
    <citation type="submission" date="2021-10" db="EMBL/GenBank/DDBJ databases">
        <title>Melipona bicolor Genome sequencing and assembly.</title>
        <authorList>
            <person name="Araujo N.S."/>
            <person name="Arias M.C."/>
        </authorList>
    </citation>
    <scope>NUCLEOTIDE SEQUENCE</scope>
    <source>
        <strain evidence="1">USP_2M_L1-L4_2017</strain>
        <tissue evidence="1">Whole body</tissue>
    </source>
</reference>
<dbReference type="EMBL" id="JAHYIQ010000027">
    <property type="protein sequence ID" value="KAK1121250.1"/>
    <property type="molecule type" value="Genomic_DNA"/>
</dbReference>
<keyword evidence="2" id="KW-1185">Reference proteome</keyword>